<dbReference type="AlphaFoldDB" id="K8F967"/>
<dbReference type="Proteomes" id="UP000198341">
    <property type="component" value="Chromosome 10"/>
</dbReference>
<dbReference type="EMBL" id="FO082269">
    <property type="protein sequence ID" value="CCO18153.1"/>
    <property type="molecule type" value="Genomic_DNA"/>
</dbReference>
<reference evidence="2 3" key="1">
    <citation type="submission" date="2011-10" db="EMBL/GenBank/DDBJ databases">
        <authorList>
            <person name="Genoscope - CEA"/>
        </authorList>
    </citation>
    <scope>NUCLEOTIDE SEQUENCE [LARGE SCALE GENOMIC DNA]</scope>
    <source>
        <strain evidence="2 3">RCC 1105</strain>
    </source>
</reference>
<proteinExistence type="predicted"/>
<dbReference type="InterPro" id="IPR000286">
    <property type="entry name" value="HDACs"/>
</dbReference>
<keyword evidence="3" id="KW-1185">Reference proteome</keyword>
<dbReference type="GO" id="GO:0000118">
    <property type="term" value="C:histone deacetylase complex"/>
    <property type="evidence" value="ECO:0007669"/>
    <property type="project" value="TreeGrafter"/>
</dbReference>
<organism evidence="2 3">
    <name type="scientific">Bathycoccus prasinos</name>
    <dbReference type="NCBI Taxonomy" id="41875"/>
    <lineage>
        <taxon>Eukaryota</taxon>
        <taxon>Viridiplantae</taxon>
        <taxon>Chlorophyta</taxon>
        <taxon>Mamiellophyceae</taxon>
        <taxon>Mamiellales</taxon>
        <taxon>Bathycoccaceae</taxon>
        <taxon>Bathycoccus</taxon>
    </lineage>
</organism>
<sequence length="393" mass="43052">MRDTCVLVKSSFSKTRTTTRTTRTTRTKSSSSSKEVSKSDILYAHVENAEHDSLGHPECAARIPAILEKLENDSEFFLERKKDQSIVLLENPPLATVEDLVPLDIHSQNYMKSLEFLAKTKAPCQIDASTYMTPSSFEAALASIGASNALVDAVLKGKTKTGFALVRPPGHHAVVKGPMGFCLFNTAAAAVRYAQTQYPNDIKKVLVYDFDVHHGNGTNDIFAKDPTVLFVSTHEDGSFPGTGKISDIGQDEGEGTNINVPLPTGAGEKSVLEAFDLVVEPAARRFQPDFIVVSAGYDAHWRDPLANLNFRSRTYHYLSSRLKKLSEDLCDGKIVFLLEGGYDLTGLPEGVAESFAALVGEKSLEQKDPGLFEEPFEKAKKVIQEVKSVHQLL</sequence>
<dbReference type="SUPFAM" id="SSF52768">
    <property type="entry name" value="Arginase/deacetylase"/>
    <property type="match status" value="1"/>
</dbReference>
<evidence type="ECO:0000313" key="3">
    <source>
        <dbReference type="Proteomes" id="UP000198341"/>
    </source>
</evidence>
<dbReference type="PANTHER" id="PTHR10625:SF11">
    <property type="entry name" value="HISTONE DEACETYLASE 14, CHLOROPLASTIC"/>
    <property type="match status" value="1"/>
</dbReference>
<dbReference type="GeneID" id="19013494"/>
<dbReference type="InterPro" id="IPR023696">
    <property type="entry name" value="Ureohydrolase_dom_sf"/>
</dbReference>
<dbReference type="InterPro" id="IPR037138">
    <property type="entry name" value="His_deacetylse_dom_sf"/>
</dbReference>
<dbReference type="Gene3D" id="3.40.800.20">
    <property type="entry name" value="Histone deacetylase domain"/>
    <property type="match status" value="1"/>
</dbReference>
<evidence type="ECO:0000313" key="2">
    <source>
        <dbReference type="EMBL" id="CCO18153.1"/>
    </source>
</evidence>
<dbReference type="KEGG" id="bpg:Bathy10g04180"/>
<name>K8F967_9CHLO</name>
<accession>K8F967</accession>
<evidence type="ECO:0000259" key="1">
    <source>
        <dbReference type="Pfam" id="PF00850"/>
    </source>
</evidence>
<dbReference type="Pfam" id="PF00850">
    <property type="entry name" value="Hist_deacetyl"/>
    <property type="match status" value="1"/>
</dbReference>
<dbReference type="GO" id="GO:0005737">
    <property type="term" value="C:cytoplasm"/>
    <property type="evidence" value="ECO:0007669"/>
    <property type="project" value="TreeGrafter"/>
</dbReference>
<dbReference type="PRINTS" id="PR01270">
    <property type="entry name" value="HDASUPER"/>
</dbReference>
<dbReference type="GO" id="GO:0040029">
    <property type="term" value="P:epigenetic regulation of gene expression"/>
    <property type="evidence" value="ECO:0007669"/>
    <property type="project" value="TreeGrafter"/>
</dbReference>
<feature type="domain" description="Histone deacetylase" evidence="1">
    <location>
        <begin position="56"/>
        <end position="357"/>
    </location>
</feature>
<dbReference type="PANTHER" id="PTHR10625">
    <property type="entry name" value="HISTONE DEACETYLASE HDAC1-RELATED"/>
    <property type="match status" value="1"/>
</dbReference>
<dbReference type="OrthoDB" id="424012at2759"/>
<gene>
    <name evidence="2" type="ordered locus">Bathy10g04180</name>
</gene>
<dbReference type="CDD" id="cd09992">
    <property type="entry name" value="HDAC_classII"/>
    <property type="match status" value="1"/>
</dbReference>
<protein>
    <submittedName>
        <fullName evidence="2">Histone deacetylase superfamily</fullName>
    </submittedName>
</protein>
<dbReference type="InterPro" id="IPR023801">
    <property type="entry name" value="His_deacetylse_dom"/>
</dbReference>
<dbReference type="GO" id="GO:0004407">
    <property type="term" value="F:histone deacetylase activity"/>
    <property type="evidence" value="ECO:0007669"/>
    <property type="project" value="TreeGrafter"/>
</dbReference>
<dbReference type="RefSeq" id="XP_007510620.1">
    <property type="nucleotide sequence ID" value="XM_007510558.1"/>
</dbReference>
<dbReference type="STRING" id="41875.K8F967"/>
<dbReference type="eggNOG" id="KOG1343">
    <property type="taxonomic scope" value="Eukaryota"/>
</dbReference>